<dbReference type="GO" id="GO:0008270">
    <property type="term" value="F:zinc ion binding"/>
    <property type="evidence" value="ECO:0007669"/>
    <property type="project" value="InterPro"/>
</dbReference>
<evidence type="ECO:0000256" key="13">
    <source>
        <dbReference type="ARBA" id="ARBA00023136"/>
    </source>
</evidence>
<evidence type="ECO:0000256" key="9">
    <source>
        <dbReference type="ARBA" id="ARBA00022729"/>
    </source>
</evidence>
<comment type="cofactor">
    <cofactor evidence="1">
        <name>Zn(2+)</name>
        <dbReference type="ChEBI" id="CHEBI:29105"/>
    </cofactor>
</comment>
<dbReference type="SUPFAM" id="SSF53187">
    <property type="entry name" value="Zn-dependent exopeptidases"/>
    <property type="match status" value="1"/>
</dbReference>
<dbReference type="GeneID" id="102385212"/>
<evidence type="ECO:0000256" key="14">
    <source>
        <dbReference type="ARBA" id="ARBA00023180"/>
    </source>
</evidence>
<protein>
    <recommendedName>
        <fullName evidence="17">Carboxypeptidase O</fullName>
    </recommendedName>
</protein>
<dbReference type="InterPro" id="IPR000834">
    <property type="entry name" value="Peptidase_M14"/>
</dbReference>
<gene>
    <name evidence="21" type="primary">CPO</name>
</gene>
<dbReference type="PRINTS" id="PR00765">
    <property type="entry name" value="CRBOXYPTASEA"/>
</dbReference>
<comment type="subcellular location">
    <subcellularLocation>
        <location evidence="2">Apical cell membrane</location>
        <topology evidence="2">Lipid-anchor</topology>
        <topology evidence="2">GPI-anchor</topology>
    </subcellularLocation>
</comment>
<keyword evidence="8" id="KW-0479">Metal-binding</keyword>
<organism evidence="20 21">
    <name type="scientific">Alligator sinensis</name>
    <name type="common">Chinese alligator</name>
    <dbReference type="NCBI Taxonomy" id="38654"/>
    <lineage>
        <taxon>Eukaryota</taxon>
        <taxon>Metazoa</taxon>
        <taxon>Chordata</taxon>
        <taxon>Craniata</taxon>
        <taxon>Vertebrata</taxon>
        <taxon>Euteleostomi</taxon>
        <taxon>Archelosauria</taxon>
        <taxon>Archosauria</taxon>
        <taxon>Crocodylia</taxon>
        <taxon>Alligatoridae</taxon>
        <taxon>Alligatorinae</taxon>
        <taxon>Alligator</taxon>
    </lineage>
</organism>
<evidence type="ECO:0000256" key="3">
    <source>
        <dbReference type="ARBA" id="ARBA00005988"/>
    </source>
</evidence>
<dbReference type="InterPro" id="IPR057246">
    <property type="entry name" value="CARBOXYPEPT_ZN_1"/>
</dbReference>
<dbReference type="GO" id="GO:0005615">
    <property type="term" value="C:extracellular space"/>
    <property type="evidence" value="ECO:0007669"/>
    <property type="project" value="TreeGrafter"/>
</dbReference>
<dbReference type="PROSITE" id="PS52035">
    <property type="entry name" value="PEPTIDASE_M14"/>
    <property type="match status" value="1"/>
</dbReference>
<evidence type="ECO:0000256" key="1">
    <source>
        <dbReference type="ARBA" id="ARBA00001947"/>
    </source>
</evidence>
<comment type="function">
    <text evidence="16">Carboxypeptidase which preferentially cleaves C-terminal acidic residues from peptides and proteins. Can also cleave C-terminal hydrophobic amino acids, with a preference for small residues over large residues.</text>
</comment>
<keyword evidence="12" id="KW-0482">Metalloprotease</keyword>
<proteinExistence type="inferred from homology"/>
<evidence type="ECO:0000313" key="20">
    <source>
        <dbReference type="Proteomes" id="UP000189705"/>
    </source>
</evidence>
<keyword evidence="14" id="KW-0325">Glycoprotein</keyword>
<keyword evidence="11" id="KW-0862">Zinc</keyword>
<dbReference type="FunFam" id="3.40.630.10:FF:000050">
    <property type="entry name" value="Carboxypeptidase O"/>
    <property type="match status" value="1"/>
</dbReference>
<evidence type="ECO:0000256" key="15">
    <source>
        <dbReference type="ARBA" id="ARBA00023288"/>
    </source>
</evidence>
<dbReference type="OrthoDB" id="3626597at2759"/>
<dbReference type="GO" id="GO:0004181">
    <property type="term" value="F:metallocarboxypeptidase activity"/>
    <property type="evidence" value="ECO:0007669"/>
    <property type="project" value="InterPro"/>
</dbReference>
<evidence type="ECO:0000256" key="4">
    <source>
        <dbReference type="ARBA" id="ARBA00022475"/>
    </source>
</evidence>
<dbReference type="InParanoid" id="A0A1U8DLP4"/>
<dbReference type="Proteomes" id="UP000189705">
    <property type="component" value="Unplaced"/>
</dbReference>
<dbReference type="GO" id="GO:0016324">
    <property type="term" value="C:apical plasma membrane"/>
    <property type="evidence" value="ECO:0007669"/>
    <property type="project" value="UniProtKB-SubCell"/>
</dbReference>
<dbReference type="KEGG" id="asn:102385212"/>
<keyword evidence="7" id="KW-0645">Protease</keyword>
<dbReference type="PROSITE" id="PS00132">
    <property type="entry name" value="CARBOXYPEPT_ZN_1"/>
    <property type="match status" value="1"/>
</dbReference>
<keyword evidence="13" id="KW-0472">Membrane</keyword>
<evidence type="ECO:0000256" key="10">
    <source>
        <dbReference type="ARBA" id="ARBA00022801"/>
    </source>
</evidence>
<name>A0A1U8DLP4_ALLSI</name>
<keyword evidence="5" id="KW-0336">GPI-anchor</keyword>
<evidence type="ECO:0000256" key="17">
    <source>
        <dbReference type="ARBA" id="ARBA00071404"/>
    </source>
</evidence>
<evidence type="ECO:0000256" key="2">
    <source>
        <dbReference type="ARBA" id="ARBA00004303"/>
    </source>
</evidence>
<dbReference type="PANTHER" id="PTHR11705">
    <property type="entry name" value="PROTEASE FAMILY M14 CARBOXYPEPTIDASE A,B"/>
    <property type="match status" value="1"/>
</dbReference>
<keyword evidence="6 21" id="KW-0121">Carboxypeptidase</keyword>
<dbReference type="PANTHER" id="PTHR11705:SF19">
    <property type="entry name" value="CARBOXYPEPTIDASE O"/>
    <property type="match status" value="1"/>
</dbReference>
<dbReference type="RefSeq" id="XP_014378160.1">
    <property type="nucleotide sequence ID" value="XM_014522674.1"/>
</dbReference>
<keyword evidence="9" id="KW-0732">Signal</keyword>
<feature type="active site" description="Proton donor/acceptor" evidence="18">
    <location>
        <position position="297"/>
    </location>
</feature>
<dbReference type="GO" id="GO:0098552">
    <property type="term" value="C:side of membrane"/>
    <property type="evidence" value="ECO:0007669"/>
    <property type="project" value="UniProtKB-KW"/>
</dbReference>
<evidence type="ECO:0000259" key="19">
    <source>
        <dbReference type="PROSITE" id="PS52035"/>
    </source>
</evidence>
<dbReference type="SMART" id="SM00631">
    <property type="entry name" value="Zn_pept"/>
    <property type="match status" value="1"/>
</dbReference>
<evidence type="ECO:0000256" key="16">
    <source>
        <dbReference type="ARBA" id="ARBA00058352"/>
    </source>
</evidence>
<dbReference type="GO" id="GO:0006508">
    <property type="term" value="P:proteolysis"/>
    <property type="evidence" value="ECO:0007669"/>
    <property type="project" value="UniProtKB-KW"/>
</dbReference>
<evidence type="ECO:0000256" key="7">
    <source>
        <dbReference type="ARBA" id="ARBA00022670"/>
    </source>
</evidence>
<dbReference type="AlphaFoldDB" id="A0A1U8DLP4"/>
<sequence>MSTRVQINDVQEQLDSGIQKENSSFWRALEGYNYTVYHPMEEIYHWMYQIKESNRELVTQHYLGTTYEKRPMYYLKISQPTNKAKKIIWMDCGIHAIEWISPAFCQWFVKEILQNYRTDTKISSFLQNLDLYVLPVLNIDGYIYSWTTARLWRKSRSSHMNGTCFGTDLNRNFNSSWGGVGTSHNCSSSTYCGPEVESEPETKAVARLIENRKSDILCFLTIHSFGQLILSPYGYTKEPASNHQELVDVAQKAATALKGKHGTNFTVGPASSVLYQNSGSSRDWAHMIGIPFSYTLELRDRGAYAFFLPADQIQPTCEESTVAVMTIIEYVNQKYFPNGAKLTSGNLCLNLLLSVLFMWALS</sequence>
<evidence type="ECO:0000256" key="8">
    <source>
        <dbReference type="ARBA" id="ARBA00022723"/>
    </source>
</evidence>
<evidence type="ECO:0000256" key="12">
    <source>
        <dbReference type="ARBA" id="ARBA00023049"/>
    </source>
</evidence>
<evidence type="ECO:0000256" key="11">
    <source>
        <dbReference type="ARBA" id="ARBA00022833"/>
    </source>
</evidence>
<dbReference type="eggNOG" id="KOG2650">
    <property type="taxonomic scope" value="Eukaryota"/>
</dbReference>
<dbReference type="Gene3D" id="3.40.630.10">
    <property type="entry name" value="Zn peptidases"/>
    <property type="match status" value="1"/>
</dbReference>
<keyword evidence="20" id="KW-1185">Reference proteome</keyword>
<dbReference type="CTD" id="130749"/>
<dbReference type="STRING" id="38654.A0A1U8DLP4"/>
<accession>A0A1U8DLP4</accession>
<evidence type="ECO:0000256" key="5">
    <source>
        <dbReference type="ARBA" id="ARBA00022622"/>
    </source>
</evidence>
<feature type="domain" description="Peptidase M14" evidence="19">
    <location>
        <begin position="36"/>
        <end position="331"/>
    </location>
</feature>
<reference evidence="21" key="1">
    <citation type="submission" date="2025-08" db="UniProtKB">
        <authorList>
            <consortium name="RefSeq"/>
        </authorList>
    </citation>
    <scope>IDENTIFICATION</scope>
</reference>
<comment type="similarity">
    <text evidence="3 18">Belongs to the peptidase M14 family.</text>
</comment>
<dbReference type="Pfam" id="PF00246">
    <property type="entry name" value="Peptidase_M14"/>
    <property type="match status" value="1"/>
</dbReference>
<keyword evidence="15" id="KW-0449">Lipoprotein</keyword>
<evidence type="ECO:0000256" key="6">
    <source>
        <dbReference type="ARBA" id="ARBA00022645"/>
    </source>
</evidence>
<evidence type="ECO:0000256" key="18">
    <source>
        <dbReference type="PROSITE-ProRule" id="PRU01379"/>
    </source>
</evidence>
<keyword evidence="10" id="KW-0378">Hydrolase</keyword>
<evidence type="ECO:0000313" key="21">
    <source>
        <dbReference type="RefSeq" id="XP_014378160.1"/>
    </source>
</evidence>
<keyword evidence="4" id="KW-1003">Cell membrane</keyword>